<gene>
    <name evidence="1" type="ORF">L798_05469</name>
</gene>
<organism evidence="1 2">
    <name type="scientific">Zootermopsis nevadensis</name>
    <name type="common">Dampwood termite</name>
    <dbReference type="NCBI Taxonomy" id="136037"/>
    <lineage>
        <taxon>Eukaryota</taxon>
        <taxon>Metazoa</taxon>
        <taxon>Ecdysozoa</taxon>
        <taxon>Arthropoda</taxon>
        <taxon>Hexapoda</taxon>
        <taxon>Insecta</taxon>
        <taxon>Pterygota</taxon>
        <taxon>Neoptera</taxon>
        <taxon>Polyneoptera</taxon>
        <taxon>Dictyoptera</taxon>
        <taxon>Blattodea</taxon>
        <taxon>Blattoidea</taxon>
        <taxon>Termitoidae</taxon>
        <taxon>Termopsidae</taxon>
        <taxon>Zootermopsis</taxon>
    </lineage>
</organism>
<reference evidence="1 2" key="1">
    <citation type="journal article" date="2014" name="Nat. Commun.">
        <title>Molecular traces of alternative social organization in a termite genome.</title>
        <authorList>
            <person name="Terrapon N."/>
            <person name="Li C."/>
            <person name="Robertson H.M."/>
            <person name="Ji L."/>
            <person name="Meng X."/>
            <person name="Booth W."/>
            <person name="Chen Z."/>
            <person name="Childers C.P."/>
            <person name="Glastad K.M."/>
            <person name="Gokhale K."/>
            <person name="Gowin J."/>
            <person name="Gronenberg W."/>
            <person name="Hermansen R.A."/>
            <person name="Hu H."/>
            <person name="Hunt B.G."/>
            <person name="Huylmans A.K."/>
            <person name="Khalil S.M."/>
            <person name="Mitchell R.D."/>
            <person name="Munoz-Torres M.C."/>
            <person name="Mustard J.A."/>
            <person name="Pan H."/>
            <person name="Reese J.T."/>
            <person name="Scharf M.E."/>
            <person name="Sun F."/>
            <person name="Vogel H."/>
            <person name="Xiao J."/>
            <person name="Yang W."/>
            <person name="Yang Z."/>
            <person name="Yang Z."/>
            <person name="Zhou J."/>
            <person name="Zhu J."/>
            <person name="Brent C.S."/>
            <person name="Elsik C.G."/>
            <person name="Goodisman M.A."/>
            <person name="Liberles D.A."/>
            <person name="Roe R.M."/>
            <person name="Vargo E.L."/>
            <person name="Vilcinskas A."/>
            <person name="Wang J."/>
            <person name="Bornberg-Bauer E."/>
            <person name="Korb J."/>
            <person name="Zhang G."/>
            <person name="Liebig J."/>
        </authorList>
    </citation>
    <scope>NUCLEOTIDE SEQUENCE [LARGE SCALE GENOMIC DNA]</scope>
    <source>
        <tissue evidence="1">Whole organism</tissue>
    </source>
</reference>
<dbReference type="AlphaFoldDB" id="A0A067R8V0"/>
<sequence>MRFTLRTPGPTSENACVKKSNISTWSKKEAIWKENSFFYKLFCTKKGYSQSEIETKVAAYRNMLVDNDGNKPTVLPRDEFGRVV</sequence>
<evidence type="ECO:0000313" key="1">
    <source>
        <dbReference type="EMBL" id="KDR20076.1"/>
    </source>
</evidence>
<dbReference type="EMBL" id="KK852620">
    <property type="protein sequence ID" value="KDR20076.1"/>
    <property type="molecule type" value="Genomic_DNA"/>
</dbReference>
<proteinExistence type="predicted"/>
<name>A0A067R8V0_ZOONE</name>
<keyword evidence="2" id="KW-1185">Reference proteome</keyword>
<protein>
    <submittedName>
        <fullName evidence="1">Uncharacterized protein</fullName>
    </submittedName>
</protein>
<evidence type="ECO:0000313" key="2">
    <source>
        <dbReference type="Proteomes" id="UP000027135"/>
    </source>
</evidence>
<dbReference type="Proteomes" id="UP000027135">
    <property type="component" value="Unassembled WGS sequence"/>
</dbReference>
<dbReference type="InParanoid" id="A0A067R8V0"/>
<accession>A0A067R8V0</accession>